<evidence type="ECO:0000256" key="1">
    <source>
        <dbReference type="ARBA" id="ARBA00004168"/>
    </source>
</evidence>
<feature type="compositionally biased region" description="Low complexity" evidence="6">
    <location>
        <begin position="166"/>
        <end position="177"/>
    </location>
</feature>
<keyword evidence="5" id="KW-0572">Peptidoglycan-anchor</keyword>
<dbReference type="PANTHER" id="PTHR37824:SF1">
    <property type="entry name" value="IRON-REGULATED SURFACE DETERMINANT PROTEIN C"/>
    <property type="match status" value="1"/>
</dbReference>
<keyword evidence="2" id="KW-0134">Cell wall</keyword>
<keyword evidence="4" id="KW-0732">Signal</keyword>
<evidence type="ECO:0000313" key="10">
    <source>
        <dbReference type="Proteomes" id="UP000535838"/>
    </source>
</evidence>
<keyword evidence="7" id="KW-0812">Transmembrane</keyword>
<feature type="compositionally biased region" description="Low complexity" evidence="6">
    <location>
        <begin position="205"/>
        <end position="226"/>
    </location>
</feature>
<evidence type="ECO:0000256" key="4">
    <source>
        <dbReference type="ARBA" id="ARBA00022729"/>
    </source>
</evidence>
<feature type="domain" description="NEAT" evidence="8">
    <location>
        <begin position="14"/>
        <end position="133"/>
    </location>
</feature>
<dbReference type="Proteomes" id="UP000535838">
    <property type="component" value="Unassembled WGS sequence"/>
</dbReference>
<dbReference type="Pfam" id="PF05031">
    <property type="entry name" value="NEAT"/>
    <property type="match status" value="1"/>
</dbReference>
<dbReference type="Gene3D" id="2.60.40.1850">
    <property type="match status" value="1"/>
</dbReference>
<keyword evidence="3" id="KW-0964">Secreted</keyword>
<dbReference type="AlphaFoldDB" id="A0A841SZ80"/>
<comment type="subcellular location">
    <subcellularLocation>
        <location evidence="1">Secreted</location>
        <location evidence="1">Cell wall</location>
        <topology evidence="1">Peptidoglycan-anchor</topology>
    </subcellularLocation>
</comment>
<evidence type="ECO:0000313" key="9">
    <source>
        <dbReference type="EMBL" id="MBB6634937.1"/>
    </source>
</evidence>
<keyword evidence="10" id="KW-1185">Reference proteome</keyword>
<comment type="caution">
    <text evidence="9">The sequence shown here is derived from an EMBL/GenBank/DDBJ whole genome shotgun (WGS) entry which is preliminary data.</text>
</comment>
<dbReference type="PANTHER" id="PTHR37824">
    <property type="entry name" value="IRON-REGULATED SURFACE DETERMINANT PROTEIN C"/>
    <property type="match status" value="1"/>
</dbReference>
<dbReference type="EMBL" id="JACJVQ010000008">
    <property type="protein sequence ID" value="MBB6634937.1"/>
    <property type="molecule type" value="Genomic_DNA"/>
</dbReference>
<organism evidence="9 10">
    <name type="scientific">Cohnella thailandensis</name>
    <dbReference type="NCBI Taxonomy" id="557557"/>
    <lineage>
        <taxon>Bacteria</taxon>
        <taxon>Bacillati</taxon>
        <taxon>Bacillota</taxon>
        <taxon>Bacilli</taxon>
        <taxon>Bacillales</taxon>
        <taxon>Paenibacillaceae</taxon>
        <taxon>Cohnella</taxon>
    </lineage>
</organism>
<feature type="compositionally biased region" description="Low complexity" evidence="6">
    <location>
        <begin position="234"/>
        <end position="253"/>
    </location>
</feature>
<gene>
    <name evidence="9" type="ORF">H7B67_12520</name>
</gene>
<evidence type="ECO:0000256" key="6">
    <source>
        <dbReference type="SAM" id="MobiDB-lite"/>
    </source>
</evidence>
<dbReference type="InterPro" id="IPR006635">
    <property type="entry name" value="NEAT_dom"/>
</dbReference>
<protein>
    <submittedName>
        <fullName evidence="9">NEAT domain-containing protein</fullName>
    </submittedName>
</protein>
<evidence type="ECO:0000256" key="3">
    <source>
        <dbReference type="ARBA" id="ARBA00022525"/>
    </source>
</evidence>
<feature type="compositionally biased region" description="Pro residues" evidence="6">
    <location>
        <begin position="141"/>
        <end position="165"/>
    </location>
</feature>
<dbReference type="InterPro" id="IPR037250">
    <property type="entry name" value="NEAT_dom_sf"/>
</dbReference>
<feature type="region of interest" description="Disordered" evidence="6">
    <location>
        <begin position="136"/>
        <end position="291"/>
    </location>
</feature>
<proteinExistence type="predicted"/>
<keyword evidence="7" id="KW-1133">Transmembrane helix</keyword>
<dbReference type="CDD" id="cd06920">
    <property type="entry name" value="NEAT"/>
    <property type="match status" value="1"/>
</dbReference>
<accession>A0A841SZ80</accession>
<dbReference type="InterPro" id="IPR050436">
    <property type="entry name" value="IsdA"/>
</dbReference>
<dbReference type="PROSITE" id="PS50978">
    <property type="entry name" value="NEAT"/>
    <property type="match status" value="1"/>
</dbReference>
<evidence type="ECO:0000256" key="2">
    <source>
        <dbReference type="ARBA" id="ARBA00022512"/>
    </source>
</evidence>
<sequence>MMMWPNAAKVGAAVDNGTYTADYLVLKAEDDSVSMANDYWEKPATVVIDGGKATVRLSVNHSAWVTQFKVPGSGDGYVDTKVIEEKDDVRLVEFAADVTKPIVSKIHVTVPDIDYDHDYTIRLVFDMNSFKPVKAAEAAPSPSPSPSPSSSPSPSPSAQPSPSPAPAATAKPAESSAVPSAKPTEPAKPAETIKPAAAGETPKQADSAAQPSAAASASASAEATPAPESPPASPSGAASSEDAPEATEAANAETPEESDGEASASETAGELAAGAAVEEASASAVAEEDGGGSNAALIWTVSIVGLIVLAGAAWYLWRRKIRQNPSGGIGG</sequence>
<feature type="compositionally biased region" description="Low complexity" evidence="6">
    <location>
        <begin position="261"/>
        <end position="285"/>
    </location>
</feature>
<dbReference type="SUPFAM" id="SSF158911">
    <property type="entry name" value="NEAT domain-like"/>
    <property type="match status" value="1"/>
</dbReference>
<evidence type="ECO:0000256" key="5">
    <source>
        <dbReference type="ARBA" id="ARBA00023088"/>
    </source>
</evidence>
<feature type="transmembrane region" description="Helical" evidence="7">
    <location>
        <begin position="296"/>
        <end position="317"/>
    </location>
</feature>
<keyword evidence="7" id="KW-0472">Membrane</keyword>
<reference evidence="9 10" key="1">
    <citation type="submission" date="2020-08" db="EMBL/GenBank/DDBJ databases">
        <title>Cohnella phylogeny.</title>
        <authorList>
            <person name="Dunlap C."/>
        </authorList>
    </citation>
    <scope>NUCLEOTIDE SEQUENCE [LARGE SCALE GENOMIC DNA]</scope>
    <source>
        <strain evidence="9 10">DSM 25241</strain>
    </source>
</reference>
<evidence type="ECO:0000259" key="8">
    <source>
        <dbReference type="PROSITE" id="PS50978"/>
    </source>
</evidence>
<name>A0A841SZ80_9BACL</name>
<evidence type="ECO:0000256" key="7">
    <source>
        <dbReference type="SAM" id="Phobius"/>
    </source>
</evidence>
<dbReference type="SMART" id="SM00725">
    <property type="entry name" value="NEAT"/>
    <property type="match status" value="1"/>
</dbReference>